<name>A0ABQ9ZLR6_9CRUS</name>
<dbReference type="Gene3D" id="3.30.420.10">
    <property type="entry name" value="Ribonuclease H-like superfamily/Ribonuclease H"/>
    <property type="match status" value="1"/>
</dbReference>
<sequence>MESNQSKDTEKWIEIQHKDEYCRAILQEMAKANPNRTFRSSKNVAVGGSKAPLHPLPLVEGVWERIAMDIVGPVQESAKGYRNQPANWDKYLPFVTFAYNTVKQASTQETPFFLFFGPEPIMPNDITTNRRYETYEDNSTVYSQQWKKAQKLAREHLFKSQTRIHKSMERIISNFSKFLGYQLRNPEEEILQNLPENVEHNDDQQFTIADQADQMQTLLFLLCLLQSLNPTYPIYASVCDCNNMKIRGILDFESLYYCDNGKPETQHLPRIPTTYTSMNNKNQQPLGKDGQLDM</sequence>
<feature type="compositionally biased region" description="Polar residues" evidence="1">
    <location>
        <begin position="273"/>
        <end position="285"/>
    </location>
</feature>
<protein>
    <submittedName>
        <fullName evidence="2">Uncharacterized protein</fullName>
    </submittedName>
</protein>
<feature type="region of interest" description="Disordered" evidence="1">
    <location>
        <begin position="273"/>
        <end position="294"/>
    </location>
</feature>
<evidence type="ECO:0000256" key="1">
    <source>
        <dbReference type="SAM" id="MobiDB-lite"/>
    </source>
</evidence>
<organism evidence="2 3">
    <name type="scientific">Daphnia magna</name>
    <dbReference type="NCBI Taxonomy" id="35525"/>
    <lineage>
        <taxon>Eukaryota</taxon>
        <taxon>Metazoa</taxon>
        <taxon>Ecdysozoa</taxon>
        <taxon>Arthropoda</taxon>
        <taxon>Crustacea</taxon>
        <taxon>Branchiopoda</taxon>
        <taxon>Diplostraca</taxon>
        <taxon>Cladocera</taxon>
        <taxon>Anomopoda</taxon>
        <taxon>Daphniidae</taxon>
        <taxon>Daphnia</taxon>
    </lineage>
</organism>
<accession>A0ABQ9ZLR6</accession>
<comment type="caution">
    <text evidence="2">The sequence shown here is derived from an EMBL/GenBank/DDBJ whole genome shotgun (WGS) entry which is preliminary data.</text>
</comment>
<evidence type="ECO:0000313" key="3">
    <source>
        <dbReference type="Proteomes" id="UP001234178"/>
    </source>
</evidence>
<reference evidence="2 3" key="1">
    <citation type="journal article" date="2023" name="Nucleic Acids Res.">
        <title>The hologenome of Daphnia magna reveals possible DNA methylation and microbiome-mediated evolution of the host genome.</title>
        <authorList>
            <person name="Chaturvedi A."/>
            <person name="Li X."/>
            <person name="Dhandapani V."/>
            <person name="Marshall H."/>
            <person name="Kissane S."/>
            <person name="Cuenca-Cambronero M."/>
            <person name="Asole G."/>
            <person name="Calvet F."/>
            <person name="Ruiz-Romero M."/>
            <person name="Marangio P."/>
            <person name="Guigo R."/>
            <person name="Rago D."/>
            <person name="Mirbahai L."/>
            <person name="Eastwood N."/>
            <person name="Colbourne J.K."/>
            <person name="Zhou J."/>
            <person name="Mallon E."/>
            <person name="Orsini L."/>
        </authorList>
    </citation>
    <scope>NUCLEOTIDE SEQUENCE [LARGE SCALE GENOMIC DNA]</scope>
    <source>
        <strain evidence="2">LRV0_1</strain>
    </source>
</reference>
<evidence type="ECO:0000313" key="2">
    <source>
        <dbReference type="EMBL" id="KAK4013540.1"/>
    </source>
</evidence>
<dbReference type="EMBL" id="JAOYFB010000004">
    <property type="protein sequence ID" value="KAK4013540.1"/>
    <property type="molecule type" value="Genomic_DNA"/>
</dbReference>
<proteinExistence type="predicted"/>
<dbReference type="Proteomes" id="UP001234178">
    <property type="component" value="Unassembled WGS sequence"/>
</dbReference>
<gene>
    <name evidence="2" type="ORF">OUZ56_026094</name>
</gene>
<dbReference type="InterPro" id="IPR036397">
    <property type="entry name" value="RNaseH_sf"/>
</dbReference>
<keyword evidence="3" id="KW-1185">Reference proteome</keyword>